<comment type="caution">
    <text evidence="3">The sequence shown here is derived from an EMBL/GenBank/DDBJ whole genome shotgun (WGS) entry which is preliminary data.</text>
</comment>
<dbReference type="EMBL" id="JAACJK010000061">
    <property type="protein sequence ID" value="KAF5335548.1"/>
    <property type="molecule type" value="Genomic_DNA"/>
</dbReference>
<protein>
    <recommendedName>
        <fullName evidence="2">GST N-terminal domain-containing protein</fullName>
    </recommendedName>
</protein>
<name>A0A8H5FGF7_9AGAR</name>
<evidence type="ECO:0000256" key="1">
    <source>
        <dbReference type="SAM" id="MobiDB-lite"/>
    </source>
</evidence>
<dbReference type="Gene3D" id="3.40.30.10">
    <property type="entry name" value="Glutaredoxin"/>
    <property type="match status" value="1"/>
</dbReference>
<reference evidence="3 4" key="1">
    <citation type="journal article" date="2020" name="ISME J.">
        <title>Uncovering the hidden diversity of litter-decomposition mechanisms in mushroom-forming fungi.</title>
        <authorList>
            <person name="Floudas D."/>
            <person name="Bentzer J."/>
            <person name="Ahren D."/>
            <person name="Johansson T."/>
            <person name="Persson P."/>
            <person name="Tunlid A."/>
        </authorList>
    </citation>
    <scope>NUCLEOTIDE SEQUENCE [LARGE SCALE GENOMIC DNA]</scope>
    <source>
        <strain evidence="3 4">CBS 175.51</strain>
    </source>
</reference>
<evidence type="ECO:0000259" key="2">
    <source>
        <dbReference type="Pfam" id="PF13409"/>
    </source>
</evidence>
<gene>
    <name evidence="3" type="ORF">D9611_012188</name>
</gene>
<feature type="region of interest" description="Disordered" evidence="1">
    <location>
        <begin position="50"/>
        <end position="78"/>
    </location>
</feature>
<feature type="region of interest" description="Disordered" evidence="1">
    <location>
        <begin position="127"/>
        <end position="147"/>
    </location>
</feature>
<keyword evidence="4" id="KW-1185">Reference proteome</keyword>
<dbReference type="OrthoDB" id="202840at2759"/>
<sequence>MFIEPPYPLVYLTRLHSILHGLGVSVVPILANRLLLNMWRTEDPGVRKTVSSILFDPPRPEEDSEDDDEGFGDRPIEMDSALPLRDTRRLCPWAHRTELALKESGLPYKAAKPYEIELTNKPKWYTPKVNPASKRTAAPMSTPQNQTRRVIRPPRVDRGPFRLHKAAAALRAKARFFVESVISK</sequence>
<proteinExistence type="predicted"/>
<evidence type="ECO:0000313" key="4">
    <source>
        <dbReference type="Proteomes" id="UP000541558"/>
    </source>
</evidence>
<organism evidence="3 4">
    <name type="scientific">Ephemerocybe angulata</name>
    <dbReference type="NCBI Taxonomy" id="980116"/>
    <lineage>
        <taxon>Eukaryota</taxon>
        <taxon>Fungi</taxon>
        <taxon>Dikarya</taxon>
        <taxon>Basidiomycota</taxon>
        <taxon>Agaricomycotina</taxon>
        <taxon>Agaricomycetes</taxon>
        <taxon>Agaricomycetidae</taxon>
        <taxon>Agaricales</taxon>
        <taxon>Agaricineae</taxon>
        <taxon>Psathyrellaceae</taxon>
        <taxon>Ephemerocybe</taxon>
    </lineage>
</organism>
<feature type="domain" description="GST N-terminal" evidence="2">
    <location>
        <begin position="91"/>
        <end position="133"/>
    </location>
</feature>
<accession>A0A8H5FGF7</accession>
<dbReference type="InterPro" id="IPR004045">
    <property type="entry name" value="Glutathione_S-Trfase_N"/>
</dbReference>
<dbReference type="Proteomes" id="UP000541558">
    <property type="component" value="Unassembled WGS sequence"/>
</dbReference>
<dbReference type="Pfam" id="PF13409">
    <property type="entry name" value="GST_N_2"/>
    <property type="match status" value="1"/>
</dbReference>
<dbReference type="AlphaFoldDB" id="A0A8H5FGF7"/>
<evidence type="ECO:0000313" key="3">
    <source>
        <dbReference type="EMBL" id="KAF5335548.1"/>
    </source>
</evidence>